<evidence type="ECO:0000313" key="1">
    <source>
        <dbReference type="EMBL" id="AKQ09612.1"/>
    </source>
</evidence>
<accession>A0A0H4U5B3</accession>
<dbReference type="EMBL" id="KP715425">
    <property type="protein sequence ID" value="AKQ09612.1"/>
    <property type="molecule type" value="Genomic_DNA"/>
</dbReference>
<name>A0A0H4U5B3_9CYAN</name>
<reference evidence="1" key="1">
    <citation type="journal article" date="2015" name="J. Nat. Prod.">
        <title>Combining Mass Spectrometric Metabolic Profiling with Genomic Analysis: A Powerful Approach for Discovering Natural Products from Cyanobacteria.</title>
        <authorList>
            <person name="Kleigrewe K."/>
            <person name="Almaliti J."/>
            <person name="Tian I.Y."/>
            <person name="Kinnel R.B."/>
            <person name="Korobeynikov A."/>
            <person name="Monroe E.A."/>
            <person name="Duggan B.M."/>
            <person name="Di Marzo V."/>
            <person name="Sherman D.H."/>
            <person name="Dorrestein P.C."/>
            <person name="Gerwick L."/>
            <person name="Gerwick W.H."/>
        </authorList>
    </citation>
    <scope>NUCLEOTIDE SEQUENCE</scope>
    <source>
        <strain evidence="1">PNG 5-198</strain>
    </source>
</reference>
<protein>
    <submittedName>
        <fullName evidence="1">Uncharacterized protein</fullName>
    </submittedName>
</protein>
<dbReference type="AlphaFoldDB" id="A0A0H4U5B3"/>
<organism evidence="1">
    <name type="scientific">Moorena bouillonii PNG</name>
    <dbReference type="NCBI Taxonomy" id="568701"/>
    <lineage>
        <taxon>Bacteria</taxon>
        <taxon>Bacillati</taxon>
        <taxon>Cyanobacteriota</taxon>
        <taxon>Cyanophyceae</taxon>
        <taxon>Coleofasciculales</taxon>
        <taxon>Coleofasciculaceae</taxon>
        <taxon>Moorena</taxon>
    </lineage>
</organism>
<proteinExistence type="predicted"/>
<sequence>MLGYVPSEPAFDGFEWVVSNGITVFVKCCFLSPSLPLASD</sequence>